<evidence type="ECO:0000313" key="2">
    <source>
        <dbReference type="Proteomes" id="UP000187013"/>
    </source>
</evidence>
<protein>
    <recommendedName>
        <fullName evidence="3">Centromere protein X</fullName>
    </recommendedName>
</protein>
<dbReference type="AlphaFoldDB" id="A0A1Q3AI80"/>
<reference evidence="1 2" key="1">
    <citation type="submission" date="2016-08" db="EMBL/GenBank/DDBJ databases">
        <title>Draft genome sequence of allopolyploid Zygosaccharomyces rouxii.</title>
        <authorList>
            <person name="Watanabe J."/>
            <person name="Uehara K."/>
            <person name="Mogi Y."/>
            <person name="Tsukioka Y."/>
        </authorList>
    </citation>
    <scope>NUCLEOTIDE SEQUENCE [LARGE SCALE GENOMIC DNA]</scope>
    <source>
        <strain evidence="1 2">NBRC 110957</strain>
    </source>
</reference>
<name>A0A1Q3AI80_ZYGRO</name>
<comment type="caution">
    <text evidence="1">The sequence shown here is derived from an EMBL/GenBank/DDBJ whole genome shotgun (WGS) entry which is preliminary data.</text>
</comment>
<sequence length="73" mass="8395">MGFDLGQYLLDQWRKRYDFVEEPSESERLILASGFQEMLRKLLVEAQSNAHRDGFSEVGPAHLEAALEELLDV</sequence>
<dbReference type="Proteomes" id="UP000187013">
    <property type="component" value="Unassembled WGS sequence"/>
</dbReference>
<proteinExistence type="predicted"/>
<evidence type="ECO:0000313" key="1">
    <source>
        <dbReference type="EMBL" id="GAV55434.1"/>
    </source>
</evidence>
<organism evidence="1 2">
    <name type="scientific">Zygosaccharomyces rouxii</name>
    <dbReference type="NCBI Taxonomy" id="4956"/>
    <lineage>
        <taxon>Eukaryota</taxon>
        <taxon>Fungi</taxon>
        <taxon>Dikarya</taxon>
        <taxon>Ascomycota</taxon>
        <taxon>Saccharomycotina</taxon>
        <taxon>Saccharomycetes</taxon>
        <taxon>Saccharomycetales</taxon>
        <taxon>Saccharomycetaceae</taxon>
        <taxon>Zygosaccharomyces</taxon>
    </lineage>
</organism>
<evidence type="ECO:0008006" key="3">
    <source>
        <dbReference type="Google" id="ProtNLM"/>
    </source>
</evidence>
<dbReference type="OrthoDB" id="4066778at2759"/>
<gene>
    <name evidence="1" type="ORF">ZYGR_0AV00650</name>
</gene>
<accession>A0A1Q3AI80</accession>
<dbReference type="EMBL" id="BDGX01000048">
    <property type="protein sequence ID" value="GAV55434.1"/>
    <property type="molecule type" value="Genomic_DNA"/>
</dbReference>